<dbReference type="InterPro" id="IPR001128">
    <property type="entry name" value="Cyt_P450"/>
</dbReference>
<accession>A0A7J0EUA1</accession>
<dbReference type="PANTHER" id="PTHR24296">
    <property type="entry name" value="CYTOCHROME P450"/>
    <property type="match status" value="1"/>
</dbReference>
<evidence type="ECO:0000256" key="2">
    <source>
        <dbReference type="ARBA" id="ARBA00010617"/>
    </source>
</evidence>
<evidence type="ECO:0000256" key="3">
    <source>
        <dbReference type="ARBA" id="ARBA00022723"/>
    </source>
</evidence>
<reference evidence="6 7" key="1">
    <citation type="submission" date="2019-07" db="EMBL/GenBank/DDBJ databases">
        <title>De Novo Assembly of kiwifruit Actinidia rufa.</title>
        <authorList>
            <person name="Sugita-Konishi S."/>
            <person name="Sato K."/>
            <person name="Mori E."/>
            <person name="Abe Y."/>
            <person name="Kisaki G."/>
            <person name="Hamano K."/>
            <person name="Suezawa K."/>
            <person name="Otani M."/>
            <person name="Fukuda T."/>
            <person name="Manabe T."/>
            <person name="Gomi K."/>
            <person name="Tabuchi M."/>
            <person name="Akimitsu K."/>
            <person name="Kataoka I."/>
        </authorList>
    </citation>
    <scope>NUCLEOTIDE SEQUENCE [LARGE SCALE GENOMIC DNA]</scope>
    <source>
        <strain evidence="7">cv. Fuchu</strain>
    </source>
</reference>
<evidence type="ECO:0000313" key="6">
    <source>
        <dbReference type="EMBL" id="GFY89993.1"/>
    </source>
</evidence>
<proteinExistence type="inferred from homology"/>
<dbReference type="GO" id="GO:0004497">
    <property type="term" value="F:monooxygenase activity"/>
    <property type="evidence" value="ECO:0007669"/>
    <property type="project" value="InterPro"/>
</dbReference>
<dbReference type="AlphaFoldDB" id="A0A7J0EUA1"/>
<dbReference type="Proteomes" id="UP000585474">
    <property type="component" value="Unassembled WGS sequence"/>
</dbReference>
<dbReference type="OrthoDB" id="1470350at2759"/>
<dbReference type="GO" id="GO:0020037">
    <property type="term" value="F:heme binding"/>
    <property type="evidence" value="ECO:0007669"/>
    <property type="project" value="InterPro"/>
</dbReference>
<keyword evidence="7" id="KW-1185">Reference proteome</keyword>
<dbReference type="Gene3D" id="1.10.630.10">
    <property type="entry name" value="Cytochrome P450"/>
    <property type="match status" value="1"/>
</dbReference>
<evidence type="ECO:0000256" key="5">
    <source>
        <dbReference type="ARBA" id="ARBA00023004"/>
    </source>
</evidence>
<name>A0A7J0EUA1_9ERIC</name>
<comment type="caution">
    <text evidence="6">The sequence shown here is derived from an EMBL/GenBank/DDBJ whole genome shotgun (WGS) entry which is preliminary data.</text>
</comment>
<dbReference type="InterPro" id="IPR036396">
    <property type="entry name" value="Cyt_P450_sf"/>
</dbReference>
<dbReference type="GO" id="GO:0005506">
    <property type="term" value="F:iron ion binding"/>
    <property type="evidence" value="ECO:0007669"/>
    <property type="project" value="InterPro"/>
</dbReference>
<evidence type="ECO:0000256" key="1">
    <source>
        <dbReference type="ARBA" id="ARBA00001971"/>
    </source>
</evidence>
<comment type="cofactor">
    <cofactor evidence="1">
        <name>heme</name>
        <dbReference type="ChEBI" id="CHEBI:30413"/>
    </cofactor>
</comment>
<protein>
    <submittedName>
        <fullName evidence="6">Cytochrome P450, family 704, subfamily A, polypeptide 2</fullName>
    </submittedName>
</protein>
<keyword evidence="3" id="KW-0479">Metal-binding</keyword>
<evidence type="ECO:0000256" key="4">
    <source>
        <dbReference type="ARBA" id="ARBA00023002"/>
    </source>
</evidence>
<dbReference type="SUPFAM" id="SSF48264">
    <property type="entry name" value="Cytochrome P450"/>
    <property type="match status" value="1"/>
</dbReference>
<dbReference type="GO" id="GO:0016705">
    <property type="term" value="F:oxidoreductase activity, acting on paired donors, with incorporation or reduction of molecular oxygen"/>
    <property type="evidence" value="ECO:0007669"/>
    <property type="project" value="InterPro"/>
</dbReference>
<evidence type="ECO:0000313" key="7">
    <source>
        <dbReference type="Proteomes" id="UP000585474"/>
    </source>
</evidence>
<keyword evidence="5" id="KW-0408">Iron</keyword>
<keyword evidence="4" id="KW-0560">Oxidoreductase</keyword>
<comment type="similarity">
    <text evidence="2">Belongs to the cytochrome P450 family.</text>
</comment>
<organism evidence="6 7">
    <name type="scientific">Actinidia rufa</name>
    <dbReference type="NCBI Taxonomy" id="165716"/>
    <lineage>
        <taxon>Eukaryota</taxon>
        <taxon>Viridiplantae</taxon>
        <taxon>Streptophyta</taxon>
        <taxon>Embryophyta</taxon>
        <taxon>Tracheophyta</taxon>
        <taxon>Spermatophyta</taxon>
        <taxon>Magnoliopsida</taxon>
        <taxon>eudicotyledons</taxon>
        <taxon>Gunneridae</taxon>
        <taxon>Pentapetalae</taxon>
        <taxon>asterids</taxon>
        <taxon>Ericales</taxon>
        <taxon>Actinidiaceae</taxon>
        <taxon>Actinidia</taxon>
    </lineage>
</organism>
<dbReference type="Pfam" id="PF00067">
    <property type="entry name" value="p450"/>
    <property type="match status" value="1"/>
</dbReference>
<gene>
    <name evidence="6" type="ORF">Acr_07g0001900</name>
</gene>
<dbReference type="EMBL" id="BJWL01000007">
    <property type="protein sequence ID" value="GFY89993.1"/>
    <property type="molecule type" value="Genomic_DNA"/>
</dbReference>
<sequence>MQMKRFELKNSNNLSSDTILCQQFFQKLILFENGPKNKFIWGADEEDFRPKKWLDENGSSGKKAFFKFTAFQAGPRICLGKEFAYRKMKIFSTVLLGSFVFKLSDDKKALT</sequence>